<protein>
    <recommendedName>
        <fullName evidence="4">Sialate O-acetylesterase domain-containing protein</fullName>
    </recommendedName>
</protein>
<keyword evidence="6" id="KW-1185">Reference proteome</keyword>
<dbReference type="Gene3D" id="3.40.50.1110">
    <property type="entry name" value="SGNH hydrolase"/>
    <property type="match status" value="1"/>
</dbReference>
<dbReference type="InterPro" id="IPR036514">
    <property type="entry name" value="SGNH_hydro_sf"/>
</dbReference>
<organism evidence="5 6">
    <name type="scientific">Termitidicoccus mucosus</name>
    <dbReference type="NCBI Taxonomy" id="1184151"/>
    <lineage>
        <taxon>Bacteria</taxon>
        <taxon>Pseudomonadati</taxon>
        <taxon>Verrucomicrobiota</taxon>
        <taxon>Opitutia</taxon>
        <taxon>Opitutales</taxon>
        <taxon>Opitutaceae</taxon>
        <taxon>Termitidicoccus</taxon>
    </lineage>
</organism>
<accession>A0A178INL7</accession>
<keyword evidence="1" id="KW-0378">Hydrolase</keyword>
<feature type="compositionally biased region" description="Basic and acidic residues" evidence="2">
    <location>
        <begin position="259"/>
        <end position="271"/>
    </location>
</feature>
<gene>
    <name evidence="5" type="ORF">AW736_07020</name>
</gene>
<comment type="caution">
    <text evidence="5">The sequence shown here is derived from an EMBL/GenBank/DDBJ whole genome shotgun (WGS) entry which is preliminary data.</text>
</comment>
<evidence type="ECO:0000256" key="2">
    <source>
        <dbReference type="SAM" id="MobiDB-lite"/>
    </source>
</evidence>
<evidence type="ECO:0000256" key="1">
    <source>
        <dbReference type="ARBA" id="ARBA00022801"/>
    </source>
</evidence>
<dbReference type="PANTHER" id="PTHR22901">
    <property type="entry name" value="SIALATE O-ACETYLESTERASE"/>
    <property type="match status" value="1"/>
</dbReference>
<feature type="domain" description="Sialate O-acetylesterase" evidence="4">
    <location>
        <begin position="115"/>
        <end position="234"/>
    </location>
</feature>
<feature type="signal peptide" evidence="3">
    <location>
        <begin position="1"/>
        <end position="30"/>
    </location>
</feature>
<reference evidence="5 6" key="1">
    <citation type="submission" date="2016-01" db="EMBL/GenBank/DDBJ databases">
        <title>High potential of lignocellulose degradation of a new Verrucomicrobia species.</title>
        <authorList>
            <person name="Wang Y."/>
            <person name="Shi Y."/>
            <person name="Qiu Z."/>
            <person name="Liu S."/>
            <person name="Yang H."/>
        </authorList>
    </citation>
    <scope>NUCLEOTIDE SEQUENCE [LARGE SCALE GENOMIC DNA]</scope>
    <source>
        <strain evidence="5 6">TSB47</strain>
    </source>
</reference>
<dbReference type="InterPro" id="IPR005181">
    <property type="entry name" value="SASA"/>
</dbReference>
<sequence>MKTIIHGKWRKPGYWGFACMYLCLALNAGAKVAPASLFTDHMVLQHGKPIYVWGTASPGEQVHVSLGALASGGVSADSEGNWLVELSAQPVVASPLTLRIRGENEILVEDVLIGEVWLGSGQSNMGVTAGGTNDWESVQKEIAAGDFSQVRVFQMAWTASDAPRRDLGGARWRASDNNSLRNFSAAMVYFARALQRARPGVPIGLIQSSVGGTNAHAWLPNDAFENGKGAAYIRRWYREQLDKLPVENKLYAEKLEQHREAVEKAKQEKKQPPRAPEPPMGPESKRRPACLYNGMIAPLQPYGIRGVAWYQGENNSSLQWVGDYAALMADLINGWCADWARVARRDQPDMLPFLIVQLPNFKNGNVWPLLREQQERIVQSVPGTALVCIIDSGDPKDIHPRNKTPVGERLALAARALVYGEGNLVWSGPVFRDAACGDGKAVVSFGHIGSGLMTTDGGPPRGFEIAGDDRRFFPAAAKISGQSVILESSHVPGPVAVRYAWENNPENLNLYNKENLPAHPFRTDDWPWPAGGKSK</sequence>
<dbReference type="PANTHER" id="PTHR22901:SF0">
    <property type="entry name" value="SIALATE O-ACETYLESTERASE"/>
    <property type="match status" value="1"/>
</dbReference>
<evidence type="ECO:0000313" key="5">
    <source>
        <dbReference type="EMBL" id="OAM90666.1"/>
    </source>
</evidence>
<evidence type="ECO:0000259" key="4">
    <source>
        <dbReference type="Pfam" id="PF03629"/>
    </source>
</evidence>
<dbReference type="STRING" id="1184151.AW736_07020"/>
<keyword evidence="3" id="KW-0732">Signal</keyword>
<dbReference type="OrthoDB" id="183320at2"/>
<dbReference type="GO" id="GO:0005975">
    <property type="term" value="P:carbohydrate metabolic process"/>
    <property type="evidence" value="ECO:0007669"/>
    <property type="project" value="TreeGrafter"/>
</dbReference>
<dbReference type="GO" id="GO:0001681">
    <property type="term" value="F:sialate O-acetylesterase activity"/>
    <property type="evidence" value="ECO:0007669"/>
    <property type="project" value="InterPro"/>
</dbReference>
<dbReference type="AlphaFoldDB" id="A0A178INL7"/>
<dbReference type="Proteomes" id="UP000078486">
    <property type="component" value="Unassembled WGS sequence"/>
</dbReference>
<evidence type="ECO:0000313" key="6">
    <source>
        <dbReference type="Proteomes" id="UP000078486"/>
    </source>
</evidence>
<dbReference type="Pfam" id="PF03629">
    <property type="entry name" value="SASA"/>
    <property type="match status" value="1"/>
</dbReference>
<evidence type="ECO:0000256" key="3">
    <source>
        <dbReference type="SAM" id="SignalP"/>
    </source>
</evidence>
<dbReference type="EMBL" id="LRRQ01000053">
    <property type="protein sequence ID" value="OAM90666.1"/>
    <property type="molecule type" value="Genomic_DNA"/>
</dbReference>
<feature type="region of interest" description="Disordered" evidence="2">
    <location>
        <begin position="259"/>
        <end position="287"/>
    </location>
</feature>
<name>A0A178INL7_9BACT</name>
<dbReference type="InterPro" id="IPR039329">
    <property type="entry name" value="SIAE"/>
</dbReference>
<dbReference type="SUPFAM" id="SSF52266">
    <property type="entry name" value="SGNH hydrolase"/>
    <property type="match status" value="1"/>
</dbReference>
<dbReference type="RefSeq" id="WP_068769469.1">
    <property type="nucleotide sequence ID" value="NZ_KV441839.1"/>
</dbReference>
<feature type="chain" id="PRO_5008089235" description="Sialate O-acetylesterase domain-containing protein" evidence="3">
    <location>
        <begin position="31"/>
        <end position="535"/>
    </location>
</feature>
<proteinExistence type="predicted"/>